<proteinExistence type="predicted"/>
<dbReference type="KEGG" id="mfz:AOB57_004245"/>
<dbReference type="AlphaFoldDB" id="A0A660HR10"/>
<dbReference type="EMBL" id="CP032683">
    <property type="protein sequence ID" value="AYK14506.1"/>
    <property type="molecule type" value="Genomic_DNA"/>
</dbReference>
<protein>
    <submittedName>
        <fullName evidence="1">Uncharacterized protein</fullName>
    </submittedName>
</protein>
<evidence type="ECO:0000313" key="2">
    <source>
        <dbReference type="Proteomes" id="UP000053087"/>
    </source>
</evidence>
<keyword evidence="2" id="KW-1185">Reference proteome</keyword>
<evidence type="ECO:0000313" key="1">
    <source>
        <dbReference type="EMBL" id="AYK14506.1"/>
    </source>
</evidence>
<gene>
    <name evidence="1" type="ORF">AOB57_004245</name>
</gene>
<accession>A0A660HR10</accession>
<reference evidence="1 2" key="1">
    <citation type="journal article" date="2016" name="Int. J. Syst. Evol. Microbiol.">
        <title>Methanosarcina flavescens sp. nov., a methanogenic archaeon isolated from a full-scale anaerobic digester.</title>
        <authorList>
            <person name="Kern T."/>
            <person name="Fischer M.A."/>
            <person name="Deppenmeier U."/>
            <person name="Schmitz R.A."/>
            <person name="Rother M."/>
        </authorList>
    </citation>
    <scope>NUCLEOTIDE SEQUENCE [LARGE SCALE GENOMIC DNA]</scope>
    <source>
        <strain evidence="1 2">E03.2</strain>
    </source>
</reference>
<dbReference type="Proteomes" id="UP000053087">
    <property type="component" value="Chromosome"/>
</dbReference>
<organism evidence="1 2">
    <name type="scientific">Methanosarcina flavescens</name>
    <dbReference type="NCBI Taxonomy" id="1715806"/>
    <lineage>
        <taxon>Archaea</taxon>
        <taxon>Methanobacteriati</taxon>
        <taxon>Methanobacteriota</taxon>
        <taxon>Stenosarchaea group</taxon>
        <taxon>Methanomicrobia</taxon>
        <taxon>Methanosarcinales</taxon>
        <taxon>Methanosarcinaceae</taxon>
        <taxon>Methanosarcina</taxon>
    </lineage>
</organism>
<name>A0A660HR10_9EURY</name>
<sequence>MLLGYFCPPHPKRIVKKDKYKIIVPAHDVMKMVADYFEPGTVNVKRRKNGRHGWFLEIIRN</sequence>